<sequence>MAEHRIAVFLFLVVVAASSLAQMLPHQKYYIIYEVKDSEKSPQEIRGEMKDTEVLYSFKALGAPSYHIVVEVTSRNLRKLEEVELKGKTKMVPVIDMYDLAKTFGVTWRYCGEHLSDTNLTLVERTLPLEGLTTQQSRAHLKAFMEEIKDRFQKYNYRAFYTNGSSPPKMYIYINIPLGEVDDFASKGTNLFGGPGALYTSVSFLSSFPK</sequence>
<keyword evidence="1" id="KW-0732">Signal</keyword>
<evidence type="ECO:0000256" key="1">
    <source>
        <dbReference type="SAM" id="SignalP"/>
    </source>
</evidence>
<reference evidence="2" key="1">
    <citation type="submission" date="2017-10" db="EMBL/GenBank/DDBJ databases">
        <authorList>
            <person name="Banno H."/>
            <person name="Chua N.-H."/>
        </authorList>
    </citation>
    <scope>NUCLEOTIDE SEQUENCE</scope>
</reference>
<evidence type="ECO:0000313" key="2">
    <source>
        <dbReference type="EMBL" id="AWM63115.1"/>
    </source>
</evidence>
<reference evidence="2" key="2">
    <citation type="submission" date="2018-05" db="EMBL/GenBank/DDBJ databases">
        <title>Putative role in embryo defenses and binding characteristics of a lectin in Pomacea scalaris (d'Orbigny, 1832).</title>
        <authorList>
            <person name="Ituarte S."/>
            <person name="Brola T."/>
            <person name="Fernandez P."/>
            <person name="Mu H."/>
            <person name="Qiu J."/>
            <person name="Heras H."/>
            <person name="Dreon M."/>
        </authorList>
    </citation>
    <scope>NUCLEOTIDE SEQUENCE</scope>
</reference>
<feature type="chain" id="PRO_5016084968" evidence="1">
    <location>
        <begin position="22"/>
        <end position="210"/>
    </location>
</feature>
<organism evidence="2">
    <name type="scientific">Pomacea scalaris</name>
    <dbReference type="NCBI Taxonomy" id="527798"/>
    <lineage>
        <taxon>Eukaryota</taxon>
        <taxon>Metazoa</taxon>
        <taxon>Spiralia</taxon>
        <taxon>Lophotrochozoa</taxon>
        <taxon>Mollusca</taxon>
        <taxon>Gastropoda</taxon>
        <taxon>Caenogastropoda</taxon>
        <taxon>Architaenioglossa</taxon>
        <taxon>Ampullarioidea</taxon>
        <taxon>Ampullariidae</taxon>
        <taxon>Pomacea</taxon>
    </lineage>
</organism>
<accession>A0A2U8SZJ8</accession>
<feature type="signal peptide" evidence="1">
    <location>
        <begin position="1"/>
        <end position="21"/>
    </location>
</feature>
<dbReference type="EMBL" id="MG243359">
    <property type="protein sequence ID" value="AWM63115.1"/>
    <property type="molecule type" value="mRNA"/>
</dbReference>
<protein>
    <submittedName>
        <fullName evidence="2">Major perivitellin subunit 2</fullName>
    </submittedName>
</protein>
<proteinExistence type="evidence at transcript level"/>
<dbReference type="AlphaFoldDB" id="A0A2U8SZJ8"/>
<name>A0A2U8SZJ8_9CAEN</name>